<dbReference type="PATRIC" id="fig|28229.4.peg.3740"/>
<gene>
    <name evidence="1" type="ORF">ND2E_4376</name>
</gene>
<reference evidence="1 2" key="1">
    <citation type="submission" date="2014-08" db="EMBL/GenBank/DDBJ databases">
        <title>Genomic and Phenotypic Diversity of Colwellia psychrerythraea strains from Disparate Marine Basins.</title>
        <authorList>
            <person name="Techtmann S.M."/>
            <person name="Stelling S.C."/>
            <person name="Utturkar S.M."/>
            <person name="Alshibli N."/>
            <person name="Harris A."/>
            <person name="Brown S.D."/>
            <person name="Hazen T.C."/>
        </authorList>
    </citation>
    <scope>NUCLEOTIDE SEQUENCE [LARGE SCALE GENOMIC DNA]</scope>
    <source>
        <strain evidence="1 2">ND2E</strain>
    </source>
</reference>
<dbReference type="AlphaFoldDB" id="A0A099KDL7"/>
<proteinExistence type="predicted"/>
<name>A0A099KDL7_COLPS</name>
<evidence type="ECO:0000313" key="2">
    <source>
        <dbReference type="Proteomes" id="UP000029843"/>
    </source>
</evidence>
<sequence length="78" mass="8634">MSNTKLWVVGKITNVLNDGWDFIGVFSDEPLALNAVSTVCTNLDDEDKSKYFIAPAKLNEPKVCADGSDWKGGYFPFE</sequence>
<dbReference type="RefSeq" id="WP_033095336.1">
    <property type="nucleotide sequence ID" value="NZ_JQED01000053.1"/>
</dbReference>
<dbReference type="EMBL" id="JQED01000053">
    <property type="protein sequence ID" value="KGJ87638.1"/>
    <property type="molecule type" value="Genomic_DNA"/>
</dbReference>
<organism evidence="1 2">
    <name type="scientific">Colwellia psychrerythraea</name>
    <name type="common">Vibrio psychroerythus</name>
    <dbReference type="NCBI Taxonomy" id="28229"/>
    <lineage>
        <taxon>Bacteria</taxon>
        <taxon>Pseudomonadati</taxon>
        <taxon>Pseudomonadota</taxon>
        <taxon>Gammaproteobacteria</taxon>
        <taxon>Alteromonadales</taxon>
        <taxon>Colwelliaceae</taxon>
        <taxon>Colwellia</taxon>
    </lineage>
</organism>
<accession>A0A099KDL7</accession>
<dbReference type="OrthoDB" id="9868115at2"/>
<comment type="caution">
    <text evidence="1">The sequence shown here is derived from an EMBL/GenBank/DDBJ whole genome shotgun (WGS) entry which is preliminary data.</text>
</comment>
<evidence type="ECO:0000313" key="1">
    <source>
        <dbReference type="EMBL" id="KGJ87638.1"/>
    </source>
</evidence>
<dbReference type="Proteomes" id="UP000029843">
    <property type="component" value="Unassembled WGS sequence"/>
</dbReference>
<protein>
    <submittedName>
        <fullName evidence="1">Uncharacterized protein</fullName>
    </submittedName>
</protein>